<evidence type="ECO:0000256" key="4">
    <source>
        <dbReference type="ARBA" id="ARBA00023163"/>
    </source>
</evidence>
<proteinExistence type="predicted"/>
<dbReference type="AlphaFoldDB" id="A0A6L3YN58"/>
<dbReference type="GO" id="GO:0003700">
    <property type="term" value="F:DNA-binding transcription factor activity"/>
    <property type="evidence" value="ECO:0007669"/>
    <property type="project" value="InterPro"/>
</dbReference>
<protein>
    <submittedName>
        <fullName evidence="6">MerR family transcriptional regulator</fullName>
    </submittedName>
</protein>
<dbReference type="PROSITE" id="PS00552">
    <property type="entry name" value="HTH_MERR_1"/>
    <property type="match status" value="1"/>
</dbReference>
<reference evidence="6 7" key="1">
    <citation type="submission" date="2019-09" db="EMBL/GenBank/DDBJ databases">
        <title>Taxonomic organization of the family Brucellaceae based on a phylogenomic approach.</title>
        <authorList>
            <person name="Leclercq S."/>
            <person name="Cloeckaert A."/>
            <person name="Zygmunt M.S."/>
        </authorList>
    </citation>
    <scope>NUCLEOTIDE SEQUENCE [LARGE SCALE GENOMIC DNA]</scope>
    <source>
        <strain evidence="6 7">WS1830</strain>
    </source>
</reference>
<feature type="domain" description="HTH merR-type" evidence="5">
    <location>
        <begin position="1"/>
        <end position="71"/>
    </location>
</feature>
<evidence type="ECO:0000256" key="3">
    <source>
        <dbReference type="ARBA" id="ARBA00023125"/>
    </source>
</evidence>
<sequence>MDIGIGELSKITGIKVPTIRYYEQIGLLSEGSRNKGNQRRYGSDAVCRLRFIRNARELGFHVVEIRELCRLAEIEHLSPLRSTMIARKYLNVIRAKLSELTVLEENLKRMVEDRSTT</sequence>
<organism evidence="6 7">
    <name type="scientific">Brucella tritici</name>
    <dbReference type="NCBI Taxonomy" id="94626"/>
    <lineage>
        <taxon>Bacteria</taxon>
        <taxon>Pseudomonadati</taxon>
        <taxon>Pseudomonadota</taxon>
        <taxon>Alphaproteobacteria</taxon>
        <taxon>Hyphomicrobiales</taxon>
        <taxon>Brucellaceae</taxon>
        <taxon>Brucella/Ochrobactrum group</taxon>
        <taxon>Brucella</taxon>
    </lineage>
</organism>
<dbReference type="Pfam" id="PF13411">
    <property type="entry name" value="MerR_1"/>
    <property type="match status" value="1"/>
</dbReference>
<evidence type="ECO:0000256" key="2">
    <source>
        <dbReference type="ARBA" id="ARBA00023015"/>
    </source>
</evidence>
<dbReference type="Proteomes" id="UP000481643">
    <property type="component" value="Unassembled WGS sequence"/>
</dbReference>
<evidence type="ECO:0000313" key="7">
    <source>
        <dbReference type="Proteomes" id="UP000481643"/>
    </source>
</evidence>
<dbReference type="SUPFAM" id="SSF46955">
    <property type="entry name" value="Putative DNA-binding domain"/>
    <property type="match status" value="1"/>
</dbReference>
<evidence type="ECO:0000313" key="6">
    <source>
        <dbReference type="EMBL" id="KAB2684381.1"/>
    </source>
</evidence>
<dbReference type="PANTHER" id="PTHR30204:SF69">
    <property type="entry name" value="MERR-FAMILY TRANSCRIPTIONAL REGULATOR"/>
    <property type="match status" value="1"/>
</dbReference>
<dbReference type="PANTHER" id="PTHR30204">
    <property type="entry name" value="REDOX-CYCLING DRUG-SENSING TRANSCRIPTIONAL ACTIVATOR SOXR"/>
    <property type="match status" value="1"/>
</dbReference>
<dbReference type="SMART" id="SM00422">
    <property type="entry name" value="HTH_MERR"/>
    <property type="match status" value="1"/>
</dbReference>
<dbReference type="EMBL" id="WBVX01000013">
    <property type="protein sequence ID" value="KAB2684381.1"/>
    <property type="molecule type" value="Genomic_DNA"/>
</dbReference>
<keyword evidence="4" id="KW-0804">Transcription</keyword>
<dbReference type="Gene3D" id="1.10.1660.10">
    <property type="match status" value="1"/>
</dbReference>
<keyword evidence="3" id="KW-0238">DNA-binding</keyword>
<keyword evidence="2" id="KW-0805">Transcription regulation</keyword>
<accession>A0A6L3YN58</accession>
<dbReference type="InterPro" id="IPR000551">
    <property type="entry name" value="MerR-type_HTH_dom"/>
</dbReference>
<dbReference type="InterPro" id="IPR047057">
    <property type="entry name" value="MerR_fam"/>
</dbReference>
<dbReference type="RefSeq" id="WP_151652035.1">
    <property type="nucleotide sequence ID" value="NZ_WBVX01000013.1"/>
</dbReference>
<evidence type="ECO:0000256" key="1">
    <source>
        <dbReference type="ARBA" id="ARBA00022491"/>
    </source>
</evidence>
<dbReference type="InterPro" id="IPR009061">
    <property type="entry name" value="DNA-bd_dom_put_sf"/>
</dbReference>
<gene>
    <name evidence="6" type="ORF">F9L08_13905</name>
</gene>
<comment type="caution">
    <text evidence="6">The sequence shown here is derived from an EMBL/GenBank/DDBJ whole genome shotgun (WGS) entry which is preliminary data.</text>
</comment>
<keyword evidence="1" id="KW-0678">Repressor</keyword>
<dbReference type="GO" id="GO:0003677">
    <property type="term" value="F:DNA binding"/>
    <property type="evidence" value="ECO:0007669"/>
    <property type="project" value="UniProtKB-KW"/>
</dbReference>
<dbReference type="PRINTS" id="PR00040">
    <property type="entry name" value="HTHMERR"/>
</dbReference>
<evidence type="ECO:0000259" key="5">
    <source>
        <dbReference type="PROSITE" id="PS50937"/>
    </source>
</evidence>
<name>A0A6L3YN58_9HYPH</name>
<dbReference type="PROSITE" id="PS50937">
    <property type="entry name" value="HTH_MERR_2"/>
    <property type="match status" value="1"/>
</dbReference>